<feature type="signal peptide" evidence="1">
    <location>
        <begin position="1"/>
        <end position="20"/>
    </location>
</feature>
<feature type="chain" id="PRO_5045981071" evidence="1">
    <location>
        <begin position="21"/>
        <end position="201"/>
    </location>
</feature>
<protein>
    <submittedName>
        <fullName evidence="3">Uncharacterized protein LOC101859472</fullName>
    </submittedName>
</protein>
<keyword evidence="1" id="KW-0732">Signal</keyword>
<sequence>MMSLRGLLVCFSLSIHGSYCIKGGTSVDPCNYDGMAVVHLFGSIYCNGVITGGKLVMAESCGTYLRLLTKNFDTNVNFASGSETYTIQRGTYSETVSNGITRVDLPGFAPSGCFKEATLFDKNTQTLDPATCQMVSYGGETVGDAAFDGSLEAIDLTKVAGIKCCKVIPQQALQTEYAKILNKDVPLNCVTSAGAACGVSA</sequence>
<evidence type="ECO:0000256" key="1">
    <source>
        <dbReference type="SAM" id="SignalP"/>
    </source>
</evidence>
<evidence type="ECO:0000313" key="2">
    <source>
        <dbReference type="Proteomes" id="UP000694888"/>
    </source>
</evidence>
<dbReference type="GeneID" id="101859472"/>
<keyword evidence="2" id="KW-1185">Reference proteome</keyword>
<dbReference type="Proteomes" id="UP000694888">
    <property type="component" value="Unplaced"/>
</dbReference>
<organism evidence="2 3">
    <name type="scientific">Aplysia californica</name>
    <name type="common">California sea hare</name>
    <dbReference type="NCBI Taxonomy" id="6500"/>
    <lineage>
        <taxon>Eukaryota</taxon>
        <taxon>Metazoa</taxon>
        <taxon>Spiralia</taxon>
        <taxon>Lophotrochozoa</taxon>
        <taxon>Mollusca</taxon>
        <taxon>Gastropoda</taxon>
        <taxon>Heterobranchia</taxon>
        <taxon>Euthyneura</taxon>
        <taxon>Tectipleura</taxon>
        <taxon>Aplysiida</taxon>
        <taxon>Aplysioidea</taxon>
        <taxon>Aplysiidae</taxon>
        <taxon>Aplysia</taxon>
    </lineage>
</organism>
<evidence type="ECO:0000313" key="3">
    <source>
        <dbReference type="RefSeq" id="XP_012936066.1"/>
    </source>
</evidence>
<name>A0ABM0ZWP5_APLCA</name>
<proteinExistence type="predicted"/>
<gene>
    <name evidence="3" type="primary">LOC101859472</name>
</gene>
<accession>A0ABM0ZWP5</accession>
<reference evidence="3" key="1">
    <citation type="submission" date="2025-08" db="UniProtKB">
        <authorList>
            <consortium name="RefSeq"/>
        </authorList>
    </citation>
    <scope>IDENTIFICATION</scope>
</reference>
<dbReference type="RefSeq" id="XP_012936066.1">
    <property type="nucleotide sequence ID" value="XM_013080612.2"/>
</dbReference>